<dbReference type="GO" id="GO:0003677">
    <property type="term" value="F:DNA binding"/>
    <property type="evidence" value="ECO:0007669"/>
    <property type="project" value="UniProtKB-KW"/>
</dbReference>
<gene>
    <name evidence="3" type="ORF">GGR39_001174</name>
</gene>
<dbReference type="SUPFAM" id="SSF46894">
    <property type="entry name" value="C-terminal effector domain of the bipartite response regulators"/>
    <property type="match status" value="1"/>
</dbReference>
<name>A0A7W6C0N9_9SPHN</name>
<keyword evidence="1" id="KW-1133">Transmembrane helix</keyword>
<feature type="transmembrane region" description="Helical" evidence="1">
    <location>
        <begin position="131"/>
        <end position="152"/>
    </location>
</feature>
<keyword evidence="3" id="KW-0238">DNA-binding</keyword>
<dbReference type="InterPro" id="IPR036388">
    <property type="entry name" value="WH-like_DNA-bd_sf"/>
</dbReference>
<keyword evidence="1" id="KW-0472">Membrane</keyword>
<evidence type="ECO:0000259" key="2">
    <source>
        <dbReference type="SMART" id="SM00421"/>
    </source>
</evidence>
<feature type="domain" description="HTH luxR-type" evidence="2">
    <location>
        <begin position="21"/>
        <end position="78"/>
    </location>
</feature>
<keyword evidence="1" id="KW-0812">Transmembrane</keyword>
<proteinExistence type="predicted"/>
<evidence type="ECO:0000256" key="1">
    <source>
        <dbReference type="SAM" id="Phobius"/>
    </source>
</evidence>
<dbReference type="SMART" id="SM00421">
    <property type="entry name" value="HTH_LUXR"/>
    <property type="match status" value="1"/>
</dbReference>
<dbReference type="AlphaFoldDB" id="A0A7W6C0N9"/>
<protein>
    <submittedName>
        <fullName evidence="3">DNA-binding CsgD family transcriptional regulator</fullName>
    </submittedName>
</protein>
<dbReference type="EMBL" id="JACIDY010000002">
    <property type="protein sequence ID" value="MBB3939534.1"/>
    <property type="molecule type" value="Genomic_DNA"/>
</dbReference>
<evidence type="ECO:0000313" key="4">
    <source>
        <dbReference type="Proteomes" id="UP000561459"/>
    </source>
</evidence>
<accession>A0A7W6C0N9</accession>
<dbReference type="InterPro" id="IPR000792">
    <property type="entry name" value="Tscrpt_reg_LuxR_C"/>
</dbReference>
<reference evidence="3 4" key="1">
    <citation type="submission" date="2020-08" db="EMBL/GenBank/DDBJ databases">
        <title>Genomic Encyclopedia of Type Strains, Phase IV (KMG-IV): sequencing the most valuable type-strain genomes for metagenomic binning, comparative biology and taxonomic classification.</title>
        <authorList>
            <person name="Goeker M."/>
        </authorList>
    </citation>
    <scope>NUCLEOTIDE SEQUENCE [LARGE SCALE GENOMIC DNA]</scope>
    <source>
        <strain evidence="3 4">DSM 27568</strain>
    </source>
</reference>
<dbReference type="Proteomes" id="UP000561459">
    <property type="component" value="Unassembled WGS sequence"/>
</dbReference>
<keyword evidence="4" id="KW-1185">Reference proteome</keyword>
<organism evidence="3 4">
    <name type="scientific">Novosphingobium fluoreni</name>
    <dbReference type="NCBI Taxonomy" id="1391222"/>
    <lineage>
        <taxon>Bacteria</taxon>
        <taxon>Pseudomonadati</taxon>
        <taxon>Pseudomonadota</taxon>
        <taxon>Alphaproteobacteria</taxon>
        <taxon>Sphingomonadales</taxon>
        <taxon>Sphingomonadaceae</taxon>
        <taxon>Novosphingobium</taxon>
    </lineage>
</organism>
<sequence>MNNLDTHPTGDDVACPYAKVLVGLTKKQHEVFELLAENRTSKEIAWRLGVTEGAITQRIEAVRSQTGFPPRADLARAYARLRASEAFAVVKEPEVTPFAFRPACTCGGRGASGLSATALPLSGFDNGLRRFAAMIAIAVGLLVAALVALSVAQTLSDFL</sequence>
<dbReference type="GO" id="GO:0006355">
    <property type="term" value="P:regulation of DNA-templated transcription"/>
    <property type="evidence" value="ECO:0007669"/>
    <property type="project" value="InterPro"/>
</dbReference>
<evidence type="ECO:0000313" key="3">
    <source>
        <dbReference type="EMBL" id="MBB3939534.1"/>
    </source>
</evidence>
<comment type="caution">
    <text evidence="3">The sequence shown here is derived from an EMBL/GenBank/DDBJ whole genome shotgun (WGS) entry which is preliminary data.</text>
</comment>
<dbReference type="Gene3D" id="1.10.10.10">
    <property type="entry name" value="Winged helix-like DNA-binding domain superfamily/Winged helix DNA-binding domain"/>
    <property type="match status" value="1"/>
</dbReference>
<dbReference type="RefSeq" id="WP_183616257.1">
    <property type="nucleotide sequence ID" value="NZ_JACIDY010000002.1"/>
</dbReference>
<dbReference type="InterPro" id="IPR016032">
    <property type="entry name" value="Sig_transdc_resp-reg_C-effctor"/>
</dbReference>